<reference evidence="3" key="1">
    <citation type="submission" date="2020-02" db="EMBL/GenBank/DDBJ databases">
        <authorList>
            <person name="Meier V. D."/>
        </authorList>
    </citation>
    <scope>NUCLEOTIDE SEQUENCE</scope>
    <source>
        <strain evidence="3">AVDCRST_MAG74</strain>
    </source>
</reference>
<feature type="chain" id="PRO_5027036203" description="Endonuclease/exonuclease/phosphatase domain-containing protein" evidence="1">
    <location>
        <begin position="22"/>
        <end position="630"/>
    </location>
</feature>
<dbReference type="PANTHER" id="PTHR42834">
    <property type="entry name" value="ENDONUCLEASE/EXONUCLEASE/PHOSPHATASE FAMILY PROTEIN (AFU_ORTHOLOGUE AFUA_3G09210)"/>
    <property type="match status" value="1"/>
</dbReference>
<dbReference type="EMBL" id="CADCUR010000231">
    <property type="protein sequence ID" value="CAA9414376.1"/>
    <property type="molecule type" value="Genomic_DNA"/>
</dbReference>
<dbReference type="AlphaFoldDB" id="A0A6J4PEU8"/>
<sequence>MKNFFSVLFLSILFFTTNASAQKDRAISEVQGEKNASPLVGESVRLTGIVTARVKSGFFMQSPDDKIDGNPATSEGIYVFTKSEPPGEAAVGNLISVTGTVEEFRPKQEPLSLPITELSMFKDRDVIKVVSKANPLPKPIVLTANETSKTAIDALEKYEGMRVSVAEMTVVAPTNGRVEEKTGASESDGVFYGVVKGLPRPFRETGLDIYDYVLLPEKEREKLKKDAPKIAVFDHNPERLRVESAAQLGAQTIDVTSPAEIKNLVGVLHYAYRAYAILVDADNRSAVSNLVKALALPAPNDRQFSVAAMNLERFFDDQDDPGIKEPLITSEGFEKRLKKVSLAVRSYLQTPDIIGVVEMENLAVLKRLAERINRDAETSGKPNPKYEAYLAEGNDVGGIDSGFLVKSSRVQVLETKQFGKEEKFKNPVSKDDVSLNDRPPLLLRAAVKDEITNKPLELSVVVNHLKSLRGYNDEKDAPFVRMKKRLQAESLARFIAERLKANPSERLALVGDFNAFQFNDGVMDVIGTIKGTPSAKETVLIASEDLVNPDLTNLVDLIKTEQRYSYSFDGNAQILDHFLVNNALKKHLAGFGYARINADFPETYRNDETRVERFSDHDAAIAYFTFDEKR</sequence>
<feature type="domain" description="Endonuclease/exonuclease/phosphatase" evidence="2">
    <location>
        <begin position="305"/>
        <end position="593"/>
    </location>
</feature>
<organism evidence="3">
    <name type="scientific">uncultured Pyrinomonadaceae bacterium</name>
    <dbReference type="NCBI Taxonomy" id="2283094"/>
    <lineage>
        <taxon>Bacteria</taxon>
        <taxon>Pseudomonadati</taxon>
        <taxon>Acidobacteriota</taxon>
        <taxon>Blastocatellia</taxon>
        <taxon>Blastocatellales</taxon>
        <taxon>Pyrinomonadaceae</taxon>
        <taxon>environmental samples</taxon>
    </lineage>
</organism>
<gene>
    <name evidence="3" type="ORF">AVDCRST_MAG74-2511</name>
</gene>
<evidence type="ECO:0000259" key="2">
    <source>
        <dbReference type="Pfam" id="PF19580"/>
    </source>
</evidence>
<keyword evidence="1" id="KW-0732">Signal</keyword>
<dbReference type="PANTHER" id="PTHR42834:SF1">
    <property type="entry name" value="ENDONUCLEASE_EXONUCLEASE_PHOSPHATASE FAMILY PROTEIN (AFU_ORTHOLOGUE AFUA_3G09210)"/>
    <property type="match status" value="1"/>
</dbReference>
<dbReference type="SUPFAM" id="SSF56219">
    <property type="entry name" value="DNase I-like"/>
    <property type="match status" value="1"/>
</dbReference>
<proteinExistence type="predicted"/>
<dbReference type="Gene3D" id="3.60.10.10">
    <property type="entry name" value="Endonuclease/exonuclease/phosphatase"/>
    <property type="match status" value="1"/>
</dbReference>
<dbReference type="InterPro" id="IPR005135">
    <property type="entry name" value="Endo/exonuclease/phosphatase"/>
</dbReference>
<dbReference type="Pfam" id="PF19580">
    <property type="entry name" value="Exo_endo_phos_3"/>
    <property type="match status" value="1"/>
</dbReference>
<dbReference type="InterPro" id="IPR036691">
    <property type="entry name" value="Endo/exonu/phosph_ase_sf"/>
</dbReference>
<dbReference type="GO" id="GO:0003824">
    <property type="term" value="F:catalytic activity"/>
    <property type="evidence" value="ECO:0007669"/>
    <property type="project" value="InterPro"/>
</dbReference>
<dbReference type="CDD" id="cd04486">
    <property type="entry name" value="YhcR_OBF_like"/>
    <property type="match status" value="1"/>
</dbReference>
<evidence type="ECO:0000313" key="3">
    <source>
        <dbReference type="EMBL" id="CAA9414376.1"/>
    </source>
</evidence>
<protein>
    <recommendedName>
        <fullName evidence="2">Endonuclease/exonuclease/phosphatase domain-containing protein</fullName>
    </recommendedName>
</protein>
<accession>A0A6J4PEU8</accession>
<evidence type="ECO:0000256" key="1">
    <source>
        <dbReference type="SAM" id="SignalP"/>
    </source>
</evidence>
<name>A0A6J4PEU8_9BACT</name>
<feature type="signal peptide" evidence="1">
    <location>
        <begin position="1"/>
        <end position="21"/>
    </location>
</feature>